<dbReference type="GeneID" id="56439062"/>
<dbReference type="GO" id="GO:1904680">
    <property type="term" value="F:peptide transmembrane transporter activity"/>
    <property type="evidence" value="ECO:0007669"/>
    <property type="project" value="TreeGrafter"/>
</dbReference>
<dbReference type="GO" id="GO:0030288">
    <property type="term" value="C:outer membrane-bounded periplasmic space"/>
    <property type="evidence" value="ECO:0007669"/>
    <property type="project" value="UniProtKB-ARBA"/>
</dbReference>
<evidence type="ECO:0000259" key="5">
    <source>
        <dbReference type="Pfam" id="PF00496"/>
    </source>
</evidence>
<dbReference type="Gene3D" id="3.10.105.10">
    <property type="entry name" value="Dipeptide-binding Protein, Domain 3"/>
    <property type="match status" value="1"/>
</dbReference>
<dbReference type="FunFam" id="3.90.76.10:FF:000001">
    <property type="entry name" value="Oligopeptide ABC transporter substrate-binding protein"/>
    <property type="match status" value="1"/>
</dbReference>
<dbReference type="Pfam" id="PF00496">
    <property type="entry name" value="SBP_bac_5"/>
    <property type="match status" value="1"/>
</dbReference>
<dbReference type="CDD" id="cd08504">
    <property type="entry name" value="PBP2_OppA"/>
    <property type="match status" value="1"/>
</dbReference>
<proteinExistence type="inferred from homology"/>
<dbReference type="Gene3D" id="3.90.76.10">
    <property type="entry name" value="Dipeptide-binding Protein, Domain 1"/>
    <property type="match status" value="1"/>
</dbReference>
<comment type="subcellular location">
    <subcellularLocation>
        <location evidence="1">Cell envelope</location>
    </subcellularLocation>
</comment>
<dbReference type="PROSITE" id="PS51257">
    <property type="entry name" value="PROKAR_LIPOPROTEIN"/>
    <property type="match status" value="1"/>
</dbReference>
<dbReference type="PIRSF" id="PIRSF002741">
    <property type="entry name" value="MppA"/>
    <property type="match status" value="1"/>
</dbReference>
<dbReference type="PANTHER" id="PTHR30290">
    <property type="entry name" value="PERIPLASMIC BINDING COMPONENT OF ABC TRANSPORTER"/>
    <property type="match status" value="1"/>
</dbReference>
<dbReference type="FunFam" id="3.10.105.10:FF:000001">
    <property type="entry name" value="Oligopeptide ABC transporter, oligopeptide-binding protein"/>
    <property type="match status" value="1"/>
</dbReference>
<evidence type="ECO:0000313" key="7">
    <source>
        <dbReference type="Proteomes" id="UP001242021"/>
    </source>
</evidence>
<dbReference type="EMBL" id="CP098754">
    <property type="protein sequence ID" value="WIH95043.1"/>
    <property type="molecule type" value="Genomic_DNA"/>
</dbReference>
<dbReference type="InterPro" id="IPR000914">
    <property type="entry name" value="SBP_5_dom"/>
</dbReference>
<dbReference type="GO" id="GO:0015833">
    <property type="term" value="P:peptide transport"/>
    <property type="evidence" value="ECO:0007669"/>
    <property type="project" value="TreeGrafter"/>
</dbReference>
<dbReference type="RefSeq" id="WP_013243441.1">
    <property type="nucleotide sequence ID" value="NZ_CALHJJ010000060.1"/>
</dbReference>
<sequence length="537" mass="60802">MKNIMRLFFIFLLSIGLIITSCSSKNKNQGEGLFINVGPEPKTIDPTLNIASDASVYIIHAFEGLTTRNKEGVLVGGAAESWDISEDGLTYTFHLRTNGKWSDGTPLTSKDFVYSWKRAVDPKTASEYSYQFEPVKNAMAINASKMELDTLGIRAIDDYTLEVTLEKPTAYFLELTAFPTFYPIREDIIEKYGDTWTINPESYIGNGSYVMIERNIDNNIIMVKNTNYWDYENLVPEKITFVLMDNPTASVAGIKEGSLHFSDRVPAQDIDTLKAEGLLQMVKRLGTYYYAVNHTNEVLKDGRVRKALSLAIDRNYIVDNIVKAGVPAGAFVPFGAPDVNGDFREVGGDYISVKPEDYQKNIEEAKKLMEEAGYTNGEGFPVLQFLVDSNREIPTFEAVQQMWKEHLGIDTSVSQQEWAVFLQTLYTDKNYVMGRSGWTADYNDAMTFLGMFLSYSPQNHALFTNKEYDNLLQTAMNTIDQNIRMDAMHKAEKIFMDNDVIIPLYYYATPTLVSPKLKGVVYDNLAKHKFSYAYIEN</sequence>
<comment type="similarity">
    <text evidence="2">Belongs to the bacterial solute-binding protein 5 family.</text>
</comment>
<organism evidence="6 7">
    <name type="scientific">Brachyspira pilosicoli</name>
    <name type="common">Serpulina pilosicoli</name>
    <dbReference type="NCBI Taxonomy" id="52584"/>
    <lineage>
        <taxon>Bacteria</taxon>
        <taxon>Pseudomonadati</taxon>
        <taxon>Spirochaetota</taxon>
        <taxon>Spirochaetia</taxon>
        <taxon>Brachyspirales</taxon>
        <taxon>Brachyspiraceae</taxon>
        <taxon>Brachyspira</taxon>
    </lineage>
</organism>
<dbReference type="GO" id="GO:0043190">
    <property type="term" value="C:ATP-binding cassette (ABC) transporter complex"/>
    <property type="evidence" value="ECO:0007669"/>
    <property type="project" value="InterPro"/>
</dbReference>
<dbReference type="InterPro" id="IPR030678">
    <property type="entry name" value="Peptide/Ni-bd"/>
</dbReference>
<keyword evidence="3" id="KW-0813">Transport</keyword>
<protein>
    <submittedName>
        <fullName evidence="6">Peptide ABC transporter substrate-binding protein</fullName>
    </submittedName>
</protein>
<evidence type="ECO:0000256" key="3">
    <source>
        <dbReference type="ARBA" id="ARBA00022448"/>
    </source>
</evidence>
<keyword evidence="4" id="KW-0732">Signal</keyword>
<evidence type="ECO:0000256" key="1">
    <source>
        <dbReference type="ARBA" id="ARBA00004196"/>
    </source>
</evidence>
<dbReference type="Proteomes" id="UP001242021">
    <property type="component" value="Chromosome"/>
</dbReference>
<evidence type="ECO:0000256" key="2">
    <source>
        <dbReference type="ARBA" id="ARBA00005695"/>
    </source>
</evidence>
<dbReference type="InterPro" id="IPR039424">
    <property type="entry name" value="SBP_5"/>
</dbReference>
<evidence type="ECO:0000256" key="4">
    <source>
        <dbReference type="ARBA" id="ARBA00022729"/>
    </source>
</evidence>
<feature type="domain" description="Solute-binding protein family 5" evidence="5">
    <location>
        <begin position="74"/>
        <end position="458"/>
    </location>
</feature>
<dbReference type="AlphaFoldDB" id="A0AAJ6G9E5"/>
<accession>A0AAJ6G9E5</accession>
<reference evidence="6" key="1">
    <citation type="submission" date="2022-06" db="EMBL/GenBank/DDBJ databases">
        <title>Brachyspira pilosicoli from pigs in Switzerland.</title>
        <authorList>
            <person name="Schmitt S."/>
            <person name="Arnold M."/>
            <person name="Rossano A."/>
            <person name="Perreten V."/>
        </authorList>
    </citation>
    <scope>NUCLEOTIDE SEQUENCE</scope>
    <source>
        <strain evidence="6">MEI4028</strain>
    </source>
</reference>
<gene>
    <name evidence="6" type="ORF">NEH99_00565</name>
</gene>
<evidence type="ECO:0000313" key="6">
    <source>
        <dbReference type="EMBL" id="WIH95043.1"/>
    </source>
</evidence>
<dbReference type="Gene3D" id="3.40.190.10">
    <property type="entry name" value="Periplasmic binding protein-like II"/>
    <property type="match status" value="1"/>
</dbReference>
<name>A0AAJ6G9E5_BRAPL</name>
<dbReference type="PANTHER" id="PTHR30290:SF10">
    <property type="entry name" value="PERIPLASMIC OLIGOPEPTIDE-BINDING PROTEIN-RELATED"/>
    <property type="match status" value="1"/>
</dbReference>
<dbReference type="SUPFAM" id="SSF53850">
    <property type="entry name" value="Periplasmic binding protein-like II"/>
    <property type="match status" value="1"/>
</dbReference>